<dbReference type="RefSeq" id="XP_049126580.1">
    <property type="nucleotide sequence ID" value="XM_049270623.1"/>
</dbReference>
<accession>A0AA37LDY0</accession>
<organism evidence="2 3">
    <name type="scientific">Colletotrichum spaethianum</name>
    <dbReference type="NCBI Taxonomy" id="700344"/>
    <lineage>
        <taxon>Eukaryota</taxon>
        <taxon>Fungi</taxon>
        <taxon>Dikarya</taxon>
        <taxon>Ascomycota</taxon>
        <taxon>Pezizomycotina</taxon>
        <taxon>Sordariomycetes</taxon>
        <taxon>Hypocreomycetidae</taxon>
        <taxon>Glomerellales</taxon>
        <taxon>Glomerellaceae</taxon>
        <taxon>Colletotrichum</taxon>
        <taxon>Colletotrichum spaethianum species complex</taxon>
    </lineage>
</organism>
<dbReference type="AlphaFoldDB" id="A0AA37LDY0"/>
<gene>
    <name evidence="2" type="ORF">ColSpa_04411</name>
</gene>
<feature type="compositionally biased region" description="Polar residues" evidence="1">
    <location>
        <begin position="125"/>
        <end position="140"/>
    </location>
</feature>
<feature type="compositionally biased region" description="Low complexity" evidence="1">
    <location>
        <begin position="95"/>
        <end position="110"/>
    </location>
</feature>
<protein>
    <submittedName>
        <fullName evidence="2">Uncharacterized protein</fullName>
    </submittedName>
</protein>
<name>A0AA37LDY0_9PEZI</name>
<keyword evidence="3" id="KW-1185">Reference proteome</keyword>
<comment type="caution">
    <text evidence="2">The sequence shown here is derived from an EMBL/GenBank/DDBJ whole genome shotgun (WGS) entry which is preliminary data.</text>
</comment>
<reference evidence="2 3" key="1">
    <citation type="submission" date="2022-03" db="EMBL/GenBank/DDBJ databases">
        <title>Genome data of Colletotrichum spp.</title>
        <authorList>
            <person name="Utami Y.D."/>
            <person name="Hiruma K."/>
        </authorList>
    </citation>
    <scope>NUCLEOTIDE SEQUENCE [LARGE SCALE GENOMIC DNA]</scope>
    <source>
        <strain evidence="2 3">MAFF 239500</strain>
    </source>
</reference>
<feature type="region of interest" description="Disordered" evidence="1">
    <location>
        <begin position="49"/>
        <end position="158"/>
    </location>
</feature>
<dbReference type="EMBL" id="BQXU01000009">
    <property type="protein sequence ID" value="GKT44230.1"/>
    <property type="molecule type" value="Genomic_DNA"/>
</dbReference>
<evidence type="ECO:0000313" key="2">
    <source>
        <dbReference type="EMBL" id="GKT44230.1"/>
    </source>
</evidence>
<sequence length="158" mass="15850">MWRLSCSHHDQQSVQLFPLPLPLSSAASAIDPILDGSACPAAAAAQGSDTEGGVAADTPNCLTPALEGVEFNGSLSSPGHSAPAYAGDKDEKSAGEAASGPPARPPARGRIVGVPGSYPAAFSALSRSQKTANVTVQKSQARPLPPRAPDGVSPANNT</sequence>
<dbReference type="Proteomes" id="UP001055115">
    <property type="component" value="Unassembled WGS sequence"/>
</dbReference>
<proteinExistence type="predicted"/>
<evidence type="ECO:0000313" key="3">
    <source>
        <dbReference type="Proteomes" id="UP001055115"/>
    </source>
</evidence>
<dbReference type="GeneID" id="73325213"/>
<evidence type="ECO:0000256" key="1">
    <source>
        <dbReference type="SAM" id="MobiDB-lite"/>
    </source>
</evidence>